<accession>B6WS43</accession>
<evidence type="ECO:0000313" key="1">
    <source>
        <dbReference type="EMBL" id="EEB34201.1"/>
    </source>
</evidence>
<organism evidence="1 2">
    <name type="scientific">Desulfovibrio piger ATCC 29098</name>
    <dbReference type="NCBI Taxonomy" id="411464"/>
    <lineage>
        <taxon>Bacteria</taxon>
        <taxon>Pseudomonadati</taxon>
        <taxon>Thermodesulfobacteriota</taxon>
        <taxon>Desulfovibrionia</taxon>
        <taxon>Desulfovibrionales</taxon>
        <taxon>Desulfovibrionaceae</taxon>
        <taxon>Desulfovibrio</taxon>
    </lineage>
</organism>
<name>B6WS43_9BACT</name>
<dbReference type="AlphaFoldDB" id="B6WS43"/>
<comment type="caution">
    <text evidence="1">The sequence shown here is derived from an EMBL/GenBank/DDBJ whole genome shotgun (WGS) entry which is preliminary data.</text>
</comment>
<reference evidence="1 2" key="2">
    <citation type="submission" date="2008-10" db="EMBL/GenBank/DDBJ databases">
        <authorList>
            <person name="Fulton L."/>
            <person name="Clifton S."/>
            <person name="Fulton B."/>
            <person name="Xu J."/>
            <person name="Minx P."/>
            <person name="Pepin K.H."/>
            <person name="Johnson M."/>
            <person name="Bhonagiri V."/>
            <person name="Nash W.E."/>
            <person name="Mardis E.R."/>
            <person name="Wilson R.K."/>
        </authorList>
    </citation>
    <scope>NUCLEOTIDE SEQUENCE [LARGE SCALE GENOMIC DNA]</scope>
    <source>
        <strain evidence="1 2">ATCC 29098</strain>
    </source>
</reference>
<protein>
    <submittedName>
        <fullName evidence="1">Uncharacterized protein</fullName>
    </submittedName>
</protein>
<sequence>MALLSVKGRAWRRGAADATAPENLPGFPRKISKKIPRFLGVASPA</sequence>
<reference evidence="1 2" key="1">
    <citation type="submission" date="2008-10" db="EMBL/GenBank/DDBJ databases">
        <title>Draft genome sequence of Desulvovibrio piger (ATCC 29098).</title>
        <authorList>
            <person name="Sudarsanam P."/>
            <person name="Ley R."/>
            <person name="Guruge J."/>
            <person name="Turnbaugh P.J."/>
            <person name="Mahowald M."/>
            <person name="Liep D."/>
            <person name="Gordon J."/>
        </authorList>
    </citation>
    <scope>NUCLEOTIDE SEQUENCE [LARGE SCALE GENOMIC DNA]</scope>
    <source>
        <strain evidence="1 2">ATCC 29098</strain>
    </source>
</reference>
<dbReference type="HOGENOM" id="CLU_3198985_0_0_7"/>
<dbReference type="EMBL" id="ABXU01000026">
    <property type="protein sequence ID" value="EEB34201.1"/>
    <property type="molecule type" value="Genomic_DNA"/>
</dbReference>
<evidence type="ECO:0000313" key="2">
    <source>
        <dbReference type="Proteomes" id="UP000003676"/>
    </source>
</evidence>
<dbReference type="Proteomes" id="UP000003676">
    <property type="component" value="Unassembled WGS sequence"/>
</dbReference>
<proteinExistence type="predicted"/>
<gene>
    <name evidence="1" type="ORF">DESPIG_00888</name>
</gene>